<evidence type="ECO:0000313" key="2">
    <source>
        <dbReference type="EMBL" id="KTB05181.1"/>
    </source>
</evidence>
<dbReference type="VEuPathDB" id="FungiDB:CAGL0I09658g"/>
<dbReference type="EMBL" id="LLZZ01000114">
    <property type="protein sequence ID" value="KTB05181.1"/>
    <property type="molecule type" value="Genomic_DNA"/>
</dbReference>
<comment type="caution">
    <text evidence="2">The sequence shown here is derived from an EMBL/GenBank/DDBJ whole genome shotgun (WGS) entry which is preliminary data.</text>
</comment>
<reference evidence="2 3" key="1">
    <citation type="submission" date="2015-10" db="EMBL/GenBank/DDBJ databases">
        <title>Draft genomes sequences of Candida glabrata isolates 1A, 1B, 2A, 2B, 3A and 3B.</title>
        <authorList>
            <person name="Haavelsrud O.E."/>
            <person name="Gaustad P."/>
        </authorList>
    </citation>
    <scope>NUCLEOTIDE SEQUENCE [LARGE SCALE GENOMIC DNA]</scope>
    <source>
        <strain evidence="2">910700640</strain>
    </source>
</reference>
<dbReference type="GO" id="GO:0005934">
    <property type="term" value="C:cellular bud tip"/>
    <property type="evidence" value="ECO:0007669"/>
    <property type="project" value="EnsemblFungi"/>
</dbReference>
<proteinExistence type="predicted"/>
<feature type="compositionally biased region" description="Polar residues" evidence="1">
    <location>
        <begin position="1"/>
        <end position="23"/>
    </location>
</feature>
<dbReference type="VEuPathDB" id="FungiDB:GW608_I05159"/>
<evidence type="ECO:0000256" key="1">
    <source>
        <dbReference type="SAM" id="MobiDB-lite"/>
    </source>
</evidence>
<accession>A0A0W0E024</accession>
<protein>
    <submittedName>
        <fullName evidence="2">Uncharacterized protein</fullName>
    </submittedName>
</protein>
<organism evidence="2 3">
    <name type="scientific">Candida glabrata</name>
    <name type="common">Yeast</name>
    <name type="synonym">Torulopsis glabrata</name>
    <dbReference type="NCBI Taxonomy" id="5478"/>
    <lineage>
        <taxon>Eukaryota</taxon>
        <taxon>Fungi</taxon>
        <taxon>Dikarya</taxon>
        <taxon>Ascomycota</taxon>
        <taxon>Saccharomycotina</taxon>
        <taxon>Saccharomycetes</taxon>
        <taxon>Saccharomycetales</taxon>
        <taxon>Saccharomycetaceae</taxon>
        <taxon>Nakaseomyces</taxon>
    </lineage>
</organism>
<dbReference type="GO" id="GO:0005935">
    <property type="term" value="C:cellular bud neck"/>
    <property type="evidence" value="ECO:0007669"/>
    <property type="project" value="EnsemblFungi"/>
</dbReference>
<dbReference type="AlphaFoldDB" id="A0A0W0E024"/>
<dbReference type="GO" id="GO:0051017">
    <property type="term" value="P:actin filament bundle assembly"/>
    <property type="evidence" value="ECO:0007669"/>
    <property type="project" value="EnsemblFungi"/>
</dbReference>
<evidence type="ECO:0000313" key="3">
    <source>
        <dbReference type="Proteomes" id="UP000054886"/>
    </source>
</evidence>
<dbReference type="VEuPathDB" id="FungiDB:GVI51_I09515"/>
<dbReference type="VEuPathDB" id="FungiDB:B1J91_I09658g"/>
<feature type="region of interest" description="Disordered" evidence="1">
    <location>
        <begin position="1"/>
        <end position="37"/>
    </location>
</feature>
<sequence length="85" mass="9471">MSNAASSDQINQIQTEEPLQNIPTNTTTNKTTESNAATNNVVTMFDIVSEIEGLLKNVQKQMTDNDAQFQKSITAIEDKLRTLQR</sequence>
<gene>
    <name evidence="2" type="ORF">AO440_002750</name>
</gene>
<feature type="compositionally biased region" description="Low complexity" evidence="1">
    <location>
        <begin position="24"/>
        <end position="37"/>
    </location>
</feature>
<dbReference type="Proteomes" id="UP000054886">
    <property type="component" value="Unassembled WGS sequence"/>
</dbReference>
<dbReference type="VEuPathDB" id="FungiDB:GWK60_I05159"/>
<name>A0A0W0E024_CANGB</name>